<gene>
    <name evidence="2" type="ORF">J2Z32_003611</name>
</gene>
<reference evidence="2 3" key="1">
    <citation type="submission" date="2021-03" db="EMBL/GenBank/DDBJ databases">
        <title>Genomic Encyclopedia of Type Strains, Phase IV (KMG-IV): sequencing the most valuable type-strain genomes for metagenomic binning, comparative biology and taxonomic classification.</title>
        <authorList>
            <person name="Goeker M."/>
        </authorList>
    </citation>
    <scope>NUCLEOTIDE SEQUENCE [LARGE SCALE GENOMIC DNA]</scope>
    <source>
        <strain evidence="2 3">DSM 14349</strain>
    </source>
</reference>
<comment type="caution">
    <text evidence="2">The sequence shown here is derived from an EMBL/GenBank/DDBJ whole genome shotgun (WGS) entry which is preliminary data.</text>
</comment>
<name>A0ABS4FWI2_9BACL</name>
<dbReference type="Gene3D" id="3.40.50.10360">
    <property type="entry name" value="Hypothetical protein TT1679"/>
    <property type="match status" value="1"/>
</dbReference>
<dbReference type="EMBL" id="JAGGKG010000020">
    <property type="protein sequence ID" value="MBP1906946.1"/>
    <property type="molecule type" value="Genomic_DNA"/>
</dbReference>
<accession>A0ABS4FWI2</accession>
<dbReference type="NCBIfam" id="TIGR01440">
    <property type="entry name" value="TIGR01440 family protein"/>
    <property type="match status" value="1"/>
</dbReference>
<evidence type="ECO:0000313" key="3">
    <source>
        <dbReference type="Proteomes" id="UP001519272"/>
    </source>
</evidence>
<proteinExistence type="inferred from homology"/>
<evidence type="ECO:0000256" key="1">
    <source>
        <dbReference type="HAMAP-Rule" id="MF_00800"/>
    </source>
</evidence>
<dbReference type="InterPro" id="IPR028345">
    <property type="entry name" value="Antibiotic_NAT-like"/>
</dbReference>
<keyword evidence="3" id="KW-1185">Reference proteome</keyword>
<dbReference type="Pfam" id="PF04260">
    <property type="entry name" value="DUF436"/>
    <property type="match status" value="1"/>
</dbReference>
<dbReference type="Proteomes" id="UP001519272">
    <property type="component" value="Unassembled WGS sequence"/>
</dbReference>
<organism evidence="2 3">
    <name type="scientific">Paenibacillus turicensis</name>
    <dbReference type="NCBI Taxonomy" id="160487"/>
    <lineage>
        <taxon>Bacteria</taxon>
        <taxon>Bacillati</taxon>
        <taxon>Bacillota</taxon>
        <taxon>Bacilli</taxon>
        <taxon>Bacillales</taxon>
        <taxon>Paenibacillaceae</taxon>
        <taxon>Paenibacillus</taxon>
    </lineage>
</organism>
<dbReference type="InterPro" id="IPR006340">
    <property type="entry name" value="DUF436"/>
</dbReference>
<dbReference type="SUPFAM" id="SSF110710">
    <property type="entry name" value="TTHA0583/YokD-like"/>
    <property type="match status" value="1"/>
</dbReference>
<sequence>MMEHRNIRPVAWAKSKTQLPVFCSFFQNIEIYEKGLAEMETAFVPDQIAKQATLVLKELVEVGHLGQGSLVVIGASTSEVAGKKIGTAGQIDIGAELYAGLTEVSREFGLHLVFQCCEHLNRALVVERQVLRQFNLTEVAAVPIPGAGGSMAATAYKLMNTPCLAESIQADAGIDIGETMIGMHLRPVAVPVRTYIRFIGHARVNAAWTRPKLIGGARAQYAQAETSGNTSSCE</sequence>
<evidence type="ECO:0000313" key="2">
    <source>
        <dbReference type="EMBL" id="MBP1906946.1"/>
    </source>
</evidence>
<dbReference type="HAMAP" id="MF_00800">
    <property type="entry name" value="UPF0340"/>
    <property type="match status" value="1"/>
</dbReference>
<protein>
    <recommendedName>
        <fullName evidence="1">UPF0340 protein J2Z32_003611</fullName>
    </recommendedName>
</protein>
<comment type="similarity">
    <text evidence="1">Belongs to the UPF0340 family.</text>
</comment>